<keyword evidence="1" id="KW-0732">Signal</keyword>
<accession>C0QK63</accession>
<name>C0QK63_DESAH</name>
<evidence type="ECO:0000313" key="2">
    <source>
        <dbReference type="EMBL" id="ACN16089.1"/>
    </source>
</evidence>
<dbReference type="EMBL" id="CP001087">
    <property type="protein sequence ID" value="ACN16089.1"/>
    <property type="molecule type" value="Genomic_DNA"/>
</dbReference>
<evidence type="ECO:0000313" key="3">
    <source>
        <dbReference type="Proteomes" id="UP000000442"/>
    </source>
</evidence>
<dbReference type="eggNOG" id="COG2340">
    <property type="taxonomic scope" value="Bacteria"/>
</dbReference>
<protein>
    <recommendedName>
        <fullName evidence="4">Carboxypeptidase regulatory-like domain-containing protein</fullName>
    </recommendedName>
</protein>
<sequence>MKFMIKYIFTTLMALLVGFTAFADESGPEDEFYRLVNRMRENPVATAISLGVDMVRLEQEMPKVYLAMEKGMAPLAPNENLKIAAGRQTKEMAEQSRFALVFADGDGFDQLIKESGYESSMAKESLGMVTFLNFMDPWTGVRIVFEGMLKKELDPDYQGLRNLLDPDLEEIGIGFDYGSMAVSGRYFNAYLVAADFGKKDGAKETSRLMRLINQARSNPLSMAAILGLDVDELRQNFPELESVFDNGLAPLGRNVNLDSVWVNGVAVNSPGETDPAVTVGVVFEDQVMTVAEDVEQVFKNIFLAELNGSVAVERHILNPDFKEIGICMGYGILESGRPGFAAQCRFSRASDLELAYIVGFVCNGVNIDAFCDTSEGVPSLELTVEEMSNPDYWAPVYEKIRTDEAGSFQLTVRPGLYRVSVLVGDVSYEQFLNVGGGVNSMVTLFVDLQE</sequence>
<dbReference type="Gene3D" id="3.40.33.10">
    <property type="entry name" value="CAP"/>
    <property type="match status" value="1"/>
</dbReference>
<proteinExistence type="predicted"/>
<evidence type="ECO:0000256" key="1">
    <source>
        <dbReference type="SAM" id="SignalP"/>
    </source>
</evidence>
<gene>
    <name evidence="2" type="ordered locus">HRM2_30060</name>
</gene>
<feature type="chain" id="PRO_5002902228" description="Carboxypeptidase regulatory-like domain-containing protein" evidence="1">
    <location>
        <begin position="24"/>
        <end position="450"/>
    </location>
</feature>
<evidence type="ECO:0008006" key="4">
    <source>
        <dbReference type="Google" id="ProtNLM"/>
    </source>
</evidence>
<reference evidence="2 3" key="1">
    <citation type="journal article" date="2009" name="Environ. Microbiol.">
        <title>Genome sequence of Desulfobacterium autotrophicum HRM2, a marine sulfate reducer oxidizing organic carbon completely to carbon dioxide.</title>
        <authorList>
            <person name="Strittmatter A.W."/>
            <person name="Liesegang H."/>
            <person name="Rabus R."/>
            <person name="Decker I."/>
            <person name="Amann J."/>
            <person name="Andres S."/>
            <person name="Henne A."/>
            <person name="Fricke W.F."/>
            <person name="Martinez-Arias R."/>
            <person name="Bartels D."/>
            <person name="Goesmann A."/>
            <person name="Krause L."/>
            <person name="Puehler A."/>
            <person name="Klenk H.P."/>
            <person name="Richter M."/>
            <person name="Schuler M."/>
            <person name="Gloeckner F.O."/>
            <person name="Meyerdierks A."/>
            <person name="Gottschalk G."/>
            <person name="Amann R."/>
        </authorList>
    </citation>
    <scope>NUCLEOTIDE SEQUENCE [LARGE SCALE GENOMIC DNA]</scope>
    <source>
        <strain evidence="3">ATCC 43914 / DSM 3382 / HRM2</strain>
    </source>
</reference>
<dbReference type="Proteomes" id="UP000000442">
    <property type="component" value="Chromosome"/>
</dbReference>
<keyword evidence="3" id="KW-1185">Reference proteome</keyword>
<dbReference type="STRING" id="177437.HRM2_30060"/>
<organism evidence="2 3">
    <name type="scientific">Desulforapulum autotrophicum (strain ATCC 43914 / DSM 3382 / VKM B-1955 / HRM2)</name>
    <name type="common">Desulfobacterium autotrophicum</name>
    <dbReference type="NCBI Taxonomy" id="177437"/>
    <lineage>
        <taxon>Bacteria</taxon>
        <taxon>Pseudomonadati</taxon>
        <taxon>Thermodesulfobacteriota</taxon>
        <taxon>Desulfobacteria</taxon>
        <taxon>Desulfobacterales</taxon>
        <taxon>Desulfobacteraceae</taxon>
        <taxon>Desulforapulum</taxon>
    </lineage>
</organism>
<dbReference type="InterPro" id="IPR035940">
    <property type="entry name" value="CAP_sf"/>
</dbReference>
<dbReference type="HOGENOM" id="CLU_607965_0_0_7"/>
<dbReference type="KEGG" id="dat:HRM2_30060"/>
<dbReference type="AlphaFoldDB" id="C0QK63"/>
<feature type="signal peptide" evidence="1">
    <location>
        <begin position="1"/>
        <end position="23"/>
    </location>
</feature>